<comment type="caution">
    <text evidence="2">The sequence shown here is derived from an EMBL/GenBank/DDBJ whole genome shotgun (WGS) entry which is preliminary data.</text>
</comment>
<evidence type="ECO:0000313" key="3">
    <source>
        <dbReference type="Proteomes" id="UP000387223"/>
    </source>
</evidence>
<dbReference type="AlphaFoldDB" id="A0A5M3Q4Z9"/>
<dbReference type="Proteomes" id="UP000387223">
    <property type="component" value="Unassembled WGS sequence"/>
</dbReference>
<reference evidence="2 3" key="1">
    <citation type="journal article" date="2019" name="J. Gen. Appl. Microbiol.">
        <title>Aerobic degradation of cis-dichloroethene by the marine bacterium Marinobacter salsuginis strain 5N-3.</title>
        <authorList>
            <person name="Inoue Y."/>
            <person name="Fukunaga Y."/>
            <person name="Katsumata H."/>
            <person name="Ohji S."/>
            <person name="Hosoyama A."/>
            <person name="Mori K."/>
            <person name="Ando K."/>
        </authorList>
    </citation>
    <scope>NUCLEOTIDE SEQUENCE [LARGE SCALE GENOMIC DNA]</scope>
    <source>
        <strain evidence="2 3">NBRC 109114</strain>
    </source>
</reference>
<accession>A0A5M3Q4Z9</accession>
<evidence type="ECO:0000313" key="2">
    <source>
        <dbReference type="EMBL" id="GBO90094.1"/>
    </source>
</evidence>
<feature type="region of interest" description="Disordered" evidence="1">
    <location>
        <begin position="83"/>
        <end position="103"/>
    </location>
</feature>
<sequence>MDFDGVPGTAGAQNRTEQVTYMSGPFSVSLENAIDYGGVVGVAPVRKLQSDGTQQLELTPGQDRGTVASSPALTTKFEDSQGGFLLRGSRHGQANKLRHRHSR</sequence>
<dbReference type="EMBL" id="BGZI01000033">
    <property type="protein sequence ID" value="GBO90094.1"/>
    <property type="molecule type" value="Genomic_DNA"/>
</dbReference>
<protein>
    <submittedName>
        <fullName evidence="2">Uncharacterized protein</fullName>
    </submittedName>
</protein>
<evidence type="ECO:0000256" key="1">
    <source>
        <dbReference type="SAM" id="MobiDB-lite"/>
    </source>
</evidence>
<name>A0A5M3Q4Z9_9GAMM</name>
<gene>
    <name evidence="2" type="ORF">MSSD14B_37620</name>
</gene>
<organism evidence="2 3">
    <name type="scientific">Marinobacter salsuginis</name>
    <dbReference type="NCBI Taxonomy" id="418719"/>
    <lineage>
        <taxon>Bacteria</taxon>
        <taxon>Pseudomonadati</taxon>
        <taxon>Pseudomonadota</taxon>
        <taxon>Gammaproteobacteria</taxon>
        <taxon>Pseudomonadales</taxon>
        <taxon>Marinobacteraceae</taxon>
        <taxon>Marinobacter</taxon>
    </lineage>
</organism>
<proteinExistence type="predicted"/>